<evidence type="ECO:0000256" key="2">
    <source>
        <dbReference type="SAM" id="Phobius"/>
    </source>
</evidence>
<evidence type="ECO:0000313" key="3">
    <source>
        <dbReference type="EMBL" id="KAG6951723.1"/>
    </source>
</evidence>
<proteinExistence type="predicted"/>
<dbReference type="AlphaFoldDB" id="A0A8J5IX43"/>
<protein>
    <submittedName>
        <fullName evidence="3">Uncharacterized protein</fullName>
    </submittedName>
</protein>
<keyword evidence="4" id="KW-1185">Reference proteome</keyword>
<feature type="compositionally biased region" description="Polar residues" evidence="1">
    <location>
        <begin position="83"/>
        <end position="92"/>
    </location>
</feature>
<keyword evidence="2" id="KW-1133">Transmembrane helix</keyword>
<keyword evidence="2" id="KW-0812">Transmembrane</keyword>
<comment type="caution">
    <text evidence="3">The sequence shown here is derived from an EMBL/GenBank/DDBJ whole genome shotgun (WGS) entry which is preliminary data.</text>
</comment>
<keyword evidence="2" id="KW-0472">Membrane</keyword>
<feature type="region of interest" description="Disordered" evidence="1">
    <location>
        <begin position="1"/>
        <end position="92"/>
    </location>
</feature>
<accession>A0A8J5IX43</accession>
<evidence type="ECO:0000313" key="4">
    <source>
        <dbReference type="Proteomes" id="UP000709295"/>
    </source>
</evidence>
<evidence type="ECO:0000256" key="1">
    <source>
        <dbReference type="SAM" id="MobiDB-lite"/>
    </source>
</evidence>
<organism evidence="3 4">
    <name type="scientific">Phytophthora aleatoria</name>
    <dbReference type="NCBI Taxonomy" id="2496075"/>
    <lineage>
        <taxon>Eukaryota</taxon>
        <taxon>Sar</taxon>
        <taxon>Stramenopiles</taxon>
        <taxon>Oomycota</taxon>
        <taxon>Peronosporomycetes</taxon>
        <taxon>Peronosporales</taxon>
        <taxon>Peronosporaceae</taxon>
        <taxon>Phytophthora</taxon>
    </lineage>
</organism>
<reference evidence="3" key="1">
    <citation type="submission" date="2021-01" db="EMBL/GenBank/DDBJ databases">
        <title>Phytophthora aleatoria, a newly-described species from Pinus radiata is distinct from Phytophthora cactorum isolates based on comparative genomics.</title>
        <authorList>
            <person name="Mcdougal R."/>
            <person name="Panda P."/>
            <person name="Williams N."/>
            <person name="Studholme D.J."/>
        </authorList>
    </citation>
    <scope>NUCLEOTIDE SEQUENCE</scope>
    <source>
        <strain evidence="3">NZFS 4037</strain>
    </source>
</reference>
<dbReference type="Proteomes" id="UP000709295">
    <property type="component" value="Unassembled WGS sequence"/>
</dbReference>
<dbReference type="EMBL" id="JAENGY010001174">
    <property type="protein sequence ID" value="KAG6951723.1"/>
    <property type="molecule type" value="Genomic_DNA"/>
</dbReference>
<gene>
    <name evidence="3" type="ORF">JG688_00013600</name>
</gene>
<sequence length="167" mass="18362">MGNQAPEVENIMADAHQPEEPAAADVGVVEVSRSKVKTTRSERTPLLSKPEEEVYPLPWFRSPEWTRHPPPPARNPGRRRQDAGSSNRSSVCPSALLCCYNSSASDAGSESELELGYLVRRPANASEADEEADSFKQCIQFLVGLILIMAMALILLIIFQPKPDSSR</sequence>
<name>A0A8J5IX43_9STRA</name>
<feature type="transmembrane region" description="Helical" evidence="2">
    <location>
        <begin position="139"/>
        <end position="159"/>
    </location>
</feature>